<sequence>MIRDILEIIKEFILEKLKSRIFYVTLIFLCLFGVLVYRLFNLQIVNGEKYQTNFQYKSLKTVSVKATRGKIFDCNGNLLAYNESSYNLSFTSNADLSEAAAEKDITENELRNEIVYKTILILEQNGDSLSVKLPISLDANGNMKFTISGAQLNTFYMNVFGASSVDDLTDKQKNATAREVFDYMRSDELFNISDEYSDAYVLKILAVRYEVWLNRYQQYMTVDIANNISQQSYAAITENMDTLLGMDVSIESNRVYNDAIYFSHIIGYIGNISNEELEEYNAKLPDNQKYSTNAMIGKLGLEQSYEEQLRGTDGSQKMYVDNMGKVLEIIDKTDTVAGNDIYLTLDTDLQKYCYNALEKELSAIILTNLKNVTSSTEKDDIPITEVYYGLFDNNIIDMKLLNAANATDNEKTVYNTFVSSRQYTLDNLADILKNSHTELYNLSDQYKDYMEFICETLSDNGVYDSSAIDKDSTTYNDYINDKISLYEYLKYCISQGAINIDDIETHSDYYDTDEIYDVVVDYVLKEFEEDTDFDKLVFKYMILSGEITGSQVIYLLYDQGILNSTTDEDYDAFASGTMGSFEFIYRKIQKLELTPAMLALDPCSGSIVVTDTETGQVRAMAIYPSYDNNKLTNVIDSDYYDKITSDKTTPMYNRATMQRTAPGSTYKMLVSAAGLGEGVIDVGSVITDYGTFTKISPSPKCWLTGGHGALGLAEAIEVSCNGFFYEVGYRLATDSNGVYQDAQGIDKLQKYATLFGLNRKSGVEIEEIDPHISDSDAVRSAIGQGTNNYTPVQLSRYVTAIANEGKCYDLTLVNEIKNVEGRTVYKNDNVPESTIDLTDSQWSVIKQGMRLMVSDHTSSYALINQINVAVAGKTGTAEEDLTRPDHALFVSFAPYENPEVSVTCVIPHGCTSGNAEELAGMVYAYMYDPDKLDTVGITGNNQISD</sequence>
<dbReference type="Gene3D" id="3.40.710.10">
    <property type="entry name" value="DD-peptidase/beta-lactamase superfamily"/>
    <property type="match status" value="1"/>
</dbReference>
<evidence type="ECO:0000259" key="12">
    <source>
        <dbReference type="Pfam" id="PF00905"/>
    </source>
</evidence>
<evidence type="ECO:0000256" key="4">
    <source>
        <dbReference type="ARBA" id="ARBA00022475"/>
    </source>
</evidence>
<dbReference type="Proteomes" id="UP000283295">
    <property type="component" value="Unassembled WGS sequence"/>
</dbReference>
<dbReference type="RefSeq" id="WP_004850991.1">
    <property type="nucleotide sequence ID" value="NZ_CABIWG010000001.1"/>
</dbReference>
<evidence type="ECO:0008006" key="16">
    <source>
        <dbReference type="Google" id="ProtNLM"/>
    </source>
</evidence>
<dbReference type="Pfam" id="PF00905">
    <property type="entry name" value="Transpeptidase"/>
    <property type="match status" value="1"/>
</dbReference>
<evidence type="ECO:0000256" key="11">
    <source>
        <dbReference type="SAM" id="Phobius"/>
    </source>
</evidence>
<evidence type="ECO:0000313" key="15">
    <source>
        <dbReference type="Proteomes" id="UP000283295"/>
    </source>
</evidence>
<evidence type="ECO:0000256" key="9">
    <source>
        <dbReference type="ARBA" id="ARBA00023136"/>
    </source>
</evidence>
<protein>
    <recommendedName>
        <fullName evidence="16">Penicillin-binding protein A</fullName>
    </recommendedName>
</protein>
<keyword evidence="9 11" id="KW-0472">Membrane</keyword>
<dbReference type="PANTHER" id="PTHR30627:SF2">
    <property type="entry name" value="PEPTIDOGLYCAN D,D-TRANSPEPTIDASE MRDA"/>
    <property type="match status" value="1"/>
</dbReference>
<evidence type="ECO:0000256" key="10">
    <source>
        <dbReference type="ARBA" id="ARBA00023316"/>
    </source>
</evidence>
<dbReference type="InterPro" id="IPR050515">
    <property type="entry name" value="Beta-lactam/transpept"/>
</dbReference>
<feature type="domain" description="Penicillin-binding protein dimerisation" evidence="13">
    <location>
        <begin position="64"/>
        <end position="328"/>
    </location>
</feature>
<dbReference type="Gene3D" id="1.10.10.1230">
    <property type="entry name" value="Penicillin-binding protein, N-terminal non-catalytic domain, head sub-domain"/>
    <property type="match status" value="1"/>
</dbReference>
<dbReference type="Gene3D" id="3.90.1310.10">
    <property type="entry name" value="Penicillin-binding protein 2a (Domain 2)"/>
    <property type="match status" value="1"/>
</dbReference>
<dbReference type="PANTHER" id="PTHR30627">
    <property type="entry name" value="PEPTIDOGLYCAN D,D-TRANSPEPTIDASE"/>
    <property type="match status" value="1"/>
</dbReference>
<evidence type="ECO:0000256" key="2">
    <source>
        <dbReference type="ARBA" id="ARBA00004236"/>
    </source>
</evidence>
<proteinExistence type="inferred from homology"/>
<dbReference type="SUPFAM" id="SSF56519">
    <property type="entry name" value="Penicillin binding protein dimerisation domain"/>
    <property type="match status" value="1"/>
</dbReference>
<comment type="subcellular location">
    <subcellularLocation>
        <location evidence="2">Cell membrane</location>
    </subcellularLocation>
    <subcellularLocation>
        <location evidence="1">Membrane</location>
        <topology evidence="1">Single-pass membrane protein</topology>
    </subcellularLocation>
</comment>
<dbReference type="EMBL" id="QRVK01000007">
    <property type="protein sequence ID" value="RGS43339.1"/>
    <property type="molecule type" value="Genomic_DNA"/>
</dbReference>
<keyword evidence="5 11" id="KW-0812">Transmembrane</keyword>
<dbReference type="GO" id="GO:0071972">
    <property type="term" value="F:peptidoglycan L,D-transpeptidase activity"/>
    <property type="evidence" value="ECO:0007669"/>
    <property type="project" value="TreeGrafter"/>
</dbReference>
<dbReference type="InterPro" id="IPR001460">
    <property type="entry name" value="PCN-bd_Tpept"/>
</dbReference>
<keyword evidence="6" id="KW-0133">Cell shape</keyword>
<dbReference type="GeneID" id="92832148"/>
<dbReference type="Pfam" id="PF03717">
    <property type="entry name" value="PBP_dimer"/>
    <property type="match status" value="1"/>
</dbReference>
<dbReference type="OrthoDB" id="9757901at2"/>
<evidence type="ECO:0000256" key="1">
    <source>
        <dbReference type="ARBA" id="ARBA00004167"/>
    </source>
</evidence>
<dbReference type="InterPro" id="IPR036138">
    <property type="entry name" value="PBP_dimer_sf"/>
</dbReference>
<dbReference type="InterPro" id="IPR012338">
    <property type="entry name" value="Beta-lactam/transpept-like"/>
</dbReference>
<evidence type="ECO:0000313" key="14">
    <source>
        <dbReference type="EMBL" id="RGS43339.1"/>
    </source>
</evidence>
<dbReference type="InterPro" id="IPR005311">
    <property type="entry name" value="PBP_dimer"/>
</dbReference>
<dbReference type="SUPFAM" id="SSF56601">
    <property type="entry name" value="beta-lactamase/transpeptidase-like"/>
    <property type="match status" value="1"/>
</dbReference>
<gene>
    <name evidence="14" type="ORF">DWX94_04515</name>
</gene>
<evidence type="ECO:0000256" key="6">
    <source>
        <dbReference type="ARBA" id="ARBA00022960"/>
    </source>
</evidence>
<keyword evidence="7" id="KW-0573">Peptidoglycan synthesis</keyword>
<dbReference type="GO" id="GO:0009252">
    <property type="term" value="P:peptidoglycan biosynthetic process"/>
    <property type="evidence" value="ECO:0007669"/>
    <property type="project" value="UniProtKB-KW"/>
</dbReference>
<keyword evidence="4" id="KW-1003">Cell membrane</keyword>
<dbReference type="GO" id="GO:0008360">
    <property type="term" value="P:regulation of cell shape"/>
    <property type="evidence" value="ECO:0007669"/>
    <property type="project" value="UniProtKB-KW"/>
</dbReference>
<dbReference type="AlphaFoldDB" id="A0A3R6ASA8"/>
<keyword evidence="8 11" id="KW-1133">Transmembrane helix</keyword>
<keyword evidence="10" id="KW-0961">Cell wall biogenesis/degradation</keyword>
<accession>A0A3R6ASA8</accession>
<dbReference type="GO" id="GO:0071555">
    <property type="term" value="P:cell wall organization"/>
    <property type="evidence" value="ECO:0007669"/>
    <property type="project" value="UniProtKB-KW"/>
</dbReference>
<dbReference type="GO" id="GO:0008658">
    <property type="term" value="F:penicillin binding"/>
    <property type="evidence" value="ECO:0007669"/>
    <property type="project" value="InterPro"/>
</dbReference>
<organism evidence="14 15">
    <name type="scientific">Coprococcus eutactus</name>
    <dbReference type="NCBI Taxonomy" id="33043"/>
    <lineage>
        <taxon>Bacteria</taxon>
        <taxon>Bacillati</taxon>
        <taxon>Bacillota</taxon>
        <taxon>Clostridia</taxon>
        <taxon>Lachnospirales</taxon>
        <taxon>Lachnospiraceae</taxon>
        <taxon>Coprococcus</taxon>
    </lineage>
</organism>
<evidence type="ECO:0000256" key="7">
    <source>
        <dbReference type="ARBA" id="ARBA00022984"/>
    </source>
</evidence>
<evidence type="ECO:0000259" key="13">
    <source>
        <dbReference type="Pfam" id="PF03717"/>
    </source>
</evidence>
<evidence type="ECO:0000256" key="8">
    <source>
        <dbReference type="ARBA" id="ARBA00022989"/>
    </source>
</evidence>
<evidence type="ECO:0000256" key="3">
    <source>
        <dbReference type="ARBA" id="ARBA00007171"/>
    </source>
</evidence>
<comment type="caution">
    <text evidence="14">The sequence shown here is derived from an EMBL/GenBank/DDBJ whole genome shotgun (WGS) entry which is preliminary data.</text>
</comment>
<feature type="transmembrane region" description="Helical" evidence="11">
    <location>
        <begin position="21"/>
        <end position="40"/>
    </location>
</feature>
<name>A0A3R6ASA8_9FIRM</name>
<feature type="domain" description="Penicillin-binding protein transpeptidase" evidence="12">
    <location>
        <begin position="605"/>
        <end position="910"/>
    </location>
</feature>
<reference evidence="14 15" key="1">
    <citation type="submission" date="2018-08" db="EMBL/GenBank/DDBJ databases">
        <title>A genome reference for cultivated species of the human gut microbiota.</title>
        <authorList>
            <person name="Zou Y."/>
            <person name="Xue W."/>
            <person name="Luo G."/>
        </authorList>
    </citation>
    <scope>NUCLEOTIDE SEQUENCE [LARGE SCALE GENOMIC DNA]</scope>
    <source>
        <strain evidence="14 15">AF22-21</strain>
    </source>
</reference>
<dbReference type="GO" id="GO:0005886">
    <property type="term" value="C:plasma membrane"/>
    <property type="evidence" value="ECO:0007669"/>
    <property type="project" value="UniProtKB-SubCell"/>
</dbReference>
<comment type="similarity">
    <text evidence="3">Belongs to the transpeptidase family.</text>
</comment>
<evidence type="ECO:0000256" key="5">
    <source>
        <dbReference type="ARBA" id="ARBA00022692"/>
    </source>
</evidence>